<accession>A0A0L6V9K1</accession>
<comment type="caution">
    <text evidence="2">The sequence shown here is derived from an EMBL/GenBank/DDBJ whole genome shotgun (WGS) entry which is preliminary data.</text>
</comment>
<dbReference type="PANTHER" id="PTHR33246">
    <property type="entry name" value="CCHC-TYPE DOMAIN-CONTAINING PROTEIN"/>
    <property type="match status" value="1"/>
</dbReference>
<evidence type="ECO:0000256" key="1">
    <source>
        <dbReference type="SAM" id="MobiDB-lite"/>
    </source>
</evidence>
<feature type="region of interest" description="Disordered" evidence="1">
    <location>
        <begin position="227"/>
        <end position="258"/>
    </location>
</feature>
<evidence type="ECO:0000313" key="3">
    <source>
        <dbReference type="Proteomes" id="UP000037035"/>
    </source>
</evidence>
<dbReference type="OrthoDB" id="2507454at2759"/>
<name>A0A0L6V9K1_9BASI</name>
<proteinExistence type="predicted"/>
<keyword evidence="3" id="KW-1185">Reference proteome</keyword>
<dbReference type="AlphaFoldDB" id="A0A0L6V9K1"/>
<evidence type="ECO:0000313" key="2">
    <source>
        <dbReference type="EMBL" id="KNZ57466.1"/>
    </source>
</evidence>
<organism evidence="2 3">
    <name type="scientific">Puccinia sorghi</name>
    <dbReference type="NCBI Taxonomy" id="27349"/>
    <lineage>
        <taxon>Eukaryota</taxon>
        <taxon>Fungi</taxon>
        <taxon>Dikarya</taxon>
        <taxon>Basidiomycota</taxon>
        <taxon>Pucciniomycotina</taxon>
        <taxon>Pucciniomycetes</taxon>
        <taxon>Pucciniales</taxon>
        <taxon>Pucciniaceae</taxon>
        <taxon>Puccinia</taxon>
    </lineage>
</organism>
<sequence>MHKDPFLSVNVSPDLTSSSTQKLSSAWLPILKSLGADSNYLDWELVVMAYLEAVYLEYVTIDSANLHHIREHCCNTHGMWSALLKAQQHSTTGGRIYWLCKLLLARMEGDEILGHINTMAQYYKRRRSYRSTPELHPQHCMSALMNQDDMKTEAIVSALKNEHTLWQSQPEAIASILTAKAKTQPPKCTNDTPRKAHLHCVFCNMDRHNLNGCNNTCRILSKHKASQKERLDSSDHTSFEPNAAQKHTLFDQTSPYPF</sequence>
<reference evidence="2 3" key="1">
    <citation type="submission" date="2015-08" db="EMBL/GenBank/DDBJ databases">
        <title>Next Generation Sequencing and Analysis of the Genome of Puccinia sorghi L Schw, the Causal Agent of Maize Common Rust.</title>
        <authorList>
            <person name="Rochi L."/>
            <person name="Burguener G."/>
            <person name="Darino M."/>
            <person name="Turjanski A."/>
            <person name="Kreff E."/>
            <person name="Dieguez M.J."/>
            <person name="Sacco F."/>
        </authorList>
    </citation>
    <scope>NUCLEOTIDE SEQUENCE [LARGE SCALE GENOMIC DNA]</scope>
    <source>
        <strain evidence="2 3">RO10H11247</strain>
    </source>
</reference>
<dbReference type="EMBL" id="LAVV01007004">
    <property type="protein sequence ID" value="KNZ57466.1"/>
    <property type="molecule type" value="Genomic_DNA"/>
</dbReference>
<protein>
    <submittedName>
        <fullName evidence="2">Uncharacterized protein</fullName>
    </submittedName>
</protein>
<feature type="compositionally biased region" description="Basic and acidic residues" evidence="1">
    <location>
        <begin position="227"/>
        <end position="238"/>
    </location>
</feature>
<dbReference type="PANTHER" id="PTHR33246:SF51">
    <property type="entry name" value="MYB_SANT-LIKE DOMAIN-CONTAINING PROTEIN"/>
    <property type="match status" value="1"/>
</dbReference>
<dbReference type="Proteomes" id="UP000037035">
    <property type="component" value="Unassembled WGS sequence"/>
</dbReference>
<dbReference type="VEuPathDB" id="FungiDB:VP01_2150g1"/>
<gene>
    <name evidence="2" type="ORF">VP01_2150g1</name>
</gene>
<dbReference type="STRING" id="27349.A0A0L6V9K1"/>